<comment type="caution">
    <text evidence="2">The sequence shown here is derived from an EMBL/GenBank/DDBJ whole genome shotgun (WGS) entry which is preliminary data.</text>
</comment>
<organism evidence="2 3">
    <name type="scientific">Candidatus Anaerobiospirillum pullicola</name>
    <dbReference type="NCBI Taxonomy" id="2838451"/>
    <lineage>
        <taxon>Bacteria</taxon>
        <taxon>Pseudomonadati</taxon>
        <taxon>Pseudomonadota</taxon>
        <taxon>Gammaproteobacteria</taxon>
        <taxon>Aeromonadales</taxon>
        <taxon>Succinivibrionaceae</taxon>
        <taxon>Anaerobiospirillum</taxon>
    </lineage>
</organism>
<feature type="compositionally biased region" description="Low complexity" evidence="1">
    <location>
        <begin position="1455"/>
        <end position="1484"/>
    </location>
</feature>
<feature type="region of interest" description="Disordered" evidence="1">
    <location>
        <begin position="238"/>
        <end position="289"/>
    </location>
</feature>
<evidence type="ECO:0000313" key="2">
    <source>
        <dbReference type="EMBL" id="MBU3844194.1"/>
    </source>
</evidence>
<protein>
    <submittedName>
        <fullName evidence="2">Uncharacterized protein</fullName>
    </submittedName>
</protein>
<feature type="compositionally biased region" description="Low complexity" evidence="1">
    <location>
        <begin position="248"/>
        <end position="263"/>
    </location>
</feature>
<dbReference type="Proteomes" id="UP000733611">
    <property type="component" value="Unassembled WGS sequence"/>
</dbReference>
<sequence length="1583" mass="162200">MYAQLWSLLQPVIATASDSDHNGPLFIEGAHALVRAVVALGDTGAAEAGQGAITALEQGALTEFSSVGDSVNADAQGAGTDVGSGVDASKVSRDGLSGLSGRSITVSTNTKCSTIQCSEITSLTATTTTPAPTPLGAPTSAPCTAPLAVAGVGIERASAATPLAETRGETVAAAGAVSAIKSTLRVASAGALQRARLCGAMGLMAQESREYGASHGGSTVVWLHEMLQGADSGLTHGASSDVLRDSHNGSASSDVSASAFAGGSKDRSDTENGSGRYPEKPDAKYKAQALTAGSKRSGVSGVEWSAVSSVSASASASLPQATKAVVTTQAPSKDALKAALSTATTAASACAHITTAANSSHVTNATGAATVAPYLLSLPPEAIPAFSTATWQELYTLLGYALSHDSTNFRVTSLRAIIAAILKLEEAHFYAERALFLATRSDLSREGWLAVLQAATQKKGGRSDILTNSWFLGQVESFYREYVGRELLVRSGSASSPSAAPATVNVSAALSNADSSSSSSSRLSKVRAKAALSEAWALEHSTGAAPISSTAEAAAAANTRAAPAPQRGTATATIVLAPQLKTVPAQAHELSVQDALAQAALADNARGRQLLARLQAASWPQLRLEQWAEALAQESMWLLQVVKALLAGQQNHEQGHDTIRVSYRESLSRAASAENRGSAASTALLSVGVPQLEAITLTPAAGGSANGTNACVSTARDNASADSDLLDAASAVSAVLPDADSTAACAVTDAADDDDDDDAAHAVATDSAAHYHLSVAVYNALEQSQILLLPLRSYSYTYPDTPPVPLKIMAVWEGASTDSTEINAAGAVTATGSAITKEAASAAGKGVVPQGAAVTTSLKAGAGNVVRAQAALAGSMRHANLEQAVAFHQITGGTSVPAYAASTENTVTATAGSNGVVSVAETASLAPLVHATANSPASAEVAAASASAATDASAVDLSQEALSSPDTVESGLLAKSSPRLLQWWQDKGQKKQRLSSYESLVRWGPQFNLVVYAPKLEEALRQGRAHDANLAADARKALRSYLCQRVGPAFVRYGLASLQLVHDSSELMSLRLYQVQVYAALNAASGAEAGTKTETVWGHAGDSSLAELCVASGMSLRSFARLELLQLTQPLLLEMAQLPAFLKAHSLDTAFSLERVLGRTYIYRYRQLGYKRPLSAYAQKYPLRTDVFLGCTQARELIQEYYAVRLFKTRGPRLYTPVYSALQQEGVTAVFVYVTSLSNATGAATYDGAALNDSAVCVVEAAPDASATGHSALIAVQAQPASSVHGAQSAALPQNSPAFVASAAVEHAAAKEQTKVATTIETTTYTDGAVSTVSAVSAANDPVAGSDSAAVVSEASLLSPAANISGASTTTNSTIVLGSDADLAAQRQSLGAVTATALSSKQSTSASAYRGMAVSPSAQDNTSPAHGGSDADNAQQPQGAGVAKIQDEKGGGGVDSNSGEGSSLSCQQSSHSTLTTTTALTTPAPETPAPNVALSLELLTQVERAIAIALQEQVAGIEGPSSLSMTALAQVTGYACGSKYLYLDFMVGSLPLFVQALARAQELLERWQVPVGRLCYHSFRRED</sequence>
<feature type="region of interest" description="Disordered" evidence="1">
    <location>
        <begin position="1408"/>
        <end position="1488"/>
    </location>
</feature>
<gene>
    <name evidence="2" type="ORF">H9847_04905</name>
</gene>
<name>A0A948TG06_9GAMM</name>
<accession>A0A948TG06</accession>
<proteinExistence type="predicted"/>
<evidence type="ECO:0000313" key="3">
    <source>
        <dbReference type="Proteomes" id="UP000733611"/>
    </source>
</evidence>
<dbReference type="EMBL" id="JAHLFE010000097">
    <property type="protein sequence ID" value="MBU3844194.1"/>
    <property type="molecule type" value="Genomic_DNA"/>
</dbReference>
<reference evidence="2" key="1">
    <citation type="journal article" date="2021" name="PeerJ">
        <title>Extensive microbial diversity within the chicken gut microbiome revealed by metagenomics and culture.</title>
        <authorList>
            <person name="Gilroy R."/>
            <person name="Ravi A."/>
            <person name="Getino M."/>
            <person name="Pursley I."/>
            <person name="Horton D.L."/>
            <person name="Alikhan N.F."/>
            <person name="Baker D."/>
            <person name="Gharbi K."/>
            <person name="Hall N."/>
            <person name="Watson M."/>
            <person name="Adriaenssens E.M."/>
            <person name="Foster-Nyarko E."/>
            <person name="Jarju S."/>
            <person name="Secka A."/>
            <person name="Antonio M."/>
            <person name="Oren A."/>
            <person name="Chaudhuri R.R."/>
            <person name="La Ragione R."/>
            <person name="Hildebrand F."/>
            <person name="Pallen M.J."/>
        </authorList>
    </citation>
    <scope>NUCLEOTIDE SEQUENCE</scope>
    <source>
        <strain evidence="2">378</strain>
    </source>
</reference>
<reference evidence="2" key="2">
    <citation type="submission" date="2021-04" db="EMBL/GenBank/DDBJ databases">
        <authorList>
            <person name="Gilroy R."/>
        </authorList>
    </citation>
    <scope>NUCLEOTIDE SEQUENCE</scope>
    <source>
        <strain evidence="2">378</strain>
    </source>
</reference>
<evidence type="ECO:0000256" key="1">
    <source>
        <dbReference type="SAM" id="MobiDB-lite"/>
    </source>
</evidence>